<accession>A0A1C4C1I9</accession>
<protein>
    <submittedName>
        <fullName evidence="1">Uncharacterized protein</fullName>
    </submittedName>
</protein>
<dbReference type="AlphaFoldDB" id="A0A1C4C1I9"/>
<dbReference type="OrthoDB" id="6623279at2"/>
<dbReference type="EMBL" id="FMAY01000006">
    <property type="protein sequence ID" value="SCC12940.1"/>
    <property type="molecule type" value="Genomic_DNA"/>
</dbReference>
<name>A0A1C4C1I9_9ENTR</name>
<dbReference type="RefSeq" id="WP_088238328.1">
    <property type="nucleotide sequence ID" value="NZ_FMAY01000006.1"/>
</dbReference>
<gene>
    <name evidence="1" type="ORF">GA0061071_106173</name>
</gene>
<dbReference type="Proteomes" id="UP000198975">
    <property type="component" value="Unassembled WGS sequence"/>
</dbReference>
<organism evidence="1 2">
    <name type="scientific">Kosakonia oryzendophytica</name>
    <dbReference type="NCBI Taxonomy" id="1005665"/>
    <lineage>
        <taxon>Bacteria</taxon>
        <taxon>Pseudomonadati</taxon>
        <taxon>Pseudomonadota</taxon>
        <taxon>Gammaproteobacteria</taxon>
        <taxon>Enterobacterales</taxon>
        <taxon>Enterobacteriaceae</taxon>
        <taxon>Kosakonia</taxon>
    </lineage>
</organism>
<proteinExistence type="predicted"/>
<evidence type="ECO:0000313" key="1">
    <source>
        <dbReference type="EMBL" id="SCC12940.1"/>
    </source>
</evidence>
<sequence>MITDKLALVLAVLDNRPLREGKISDAAFFLNYPASQETISTLINDELRHAVETKNALALELTLYLGFHFHFSPPDSEALIPALTAFWHQRHAEVLRALLTLAPRSEIAVAAIYQCAATDHDYLCDDREDGIFNLATDCIYALAKIATPSAIAALQALTDSQWQPVAAKARHVMKKYGLTPPAAHNKPAE</sequence>
<reference evidence="2" key="1">
    <citation type="submission" date="2016-08" db="EMBL/GenBank/DDBJ databases">
        <authorList>
            <person name="Varghese N."/>
            <person name="Submissions Spin"/>
        </authorList>
    </citation>
    <scope>NUCLEOTIDE SEQUENCE [LARGE SCALE GENOMIC DNA]</scope>
    <source>
        <strain evidence="2">REICA_082</strain>
    </source>
</reference>
<evidence type="ECO:0000313" key="2">
    <source>
        <dbReference type="Proteomes" id="UP000198975"/>
    </source>
</evidence>
<keyword evidence="2" id="KW-1185">Reference proteome</keyword>